<dbReference type="OrthoDB" id="767661at2759"/>
<reference evidence="2 3" key="1">
    <citation type="journal article" date="2018" name="Elife">
        <title>Firefly genomes illuminate parallel origins of bioluminescence in beetles.</title>
        <authorList>
            <person name="Fallon T.R."/>
            <person name="Lower S.E."/>
            <person name="Chang C.H."/>
            <person name="Bessho-Uehara M."/>
            <person name="Martin G.J."/>
            <person name="Bewick A.J."/>
            <person name="Behringer M."/>
            <person name="Debat H.J."/>
            <person name="Wong I."/>
            <person name="Day J.C."/>
            <person name="Suvorov A."/>
            <person name="Silva C.J."/>
            <person name="Stanger-Hall K.F."/>
            <person name="Hall D.W."/>
            <person name="Schmitz R.J."/>
            <person name="Nelson D.R."/>
            <person name="Lewis S.M."/>
            <person name="Shigenobu S."/>
            <person name="Bybee S.M."/>
            <person name="Larracuente A.M."/>
            <person name="Oba Y."/>
            <person name="Weng J.K."/>
        </authorList>
    </citation>
    <scope>NUCLEOTIDE SEQUENCE [LARGE SCALE GENOMIC DNA]</scope>
    <source>
        <strain evidence="2">1611_PpyrPB1</strain>
        <tissue evidence="2">Whole body</tissue>
    </source>
</reference>
<dbReference type="PANTHER" id="PTHR46669:SF2">
    <property type="entry name" value="EG:BACN32G11.3 PROTEIN"/>
    <property type="match status" value="1"/>
</dbReference>
<evidence type="ECO:0000313" key="3">
    <source>
        <dbReference type="Proteomes" id="UP000327044"/>
    </source>
</evidence>
<dbReference type="Proteomes" id="UP000327044">
    <property type="component" value="Unassembled WGS sequence"/>
</dbReference>
<dbReference type="PROSITE" id="PS51375">
    <property type="entry name" value="PPR"/>
    <property type="match status" value="1"/>
</dbReference>
<dbReference type="PANTHER" id="PTHR46669">
    <property type="entry name" value="LEUCINE-RICH PPR MOTIF-CONTAINING PROTEIN, MITOCHONDRIAL"/>
    <property type="match status" value="1"/>
</dbReference>
<protein>
    <recommendedName>
        <fullName evidence="4">Pentacotripeptide-repeat region of PRORP domain-containing protein</fullName>
    </recommendedName>
</protein>
<dbReference type="GO" id="GO:0003730">
    <property type="term" value="F:mRNA 3'-UTR binding"/>
    <property type="evidence" value="ECO:0007669"/>
    <property type="project" value="TreeGrafter"/>
</dbReference>
<comment type="caution">
    <text evidence="2">The sequence shown here is derived from an EMBL/GenBank/DDBJ whole genome shotgun (WGS) entry which is preliminary data.</text>
</comment>
<dbReference type="GO" id="GO:0005739">
    <property type="term" value="C:mitochondrion"/>
    <property type="evidence" value="ECO:0007669"/>
    <property type="project" value="TreeGrafter"/>
</dbReference>
<organism evidence="2 3">
    <name type="scientific">Photinus pyralis</name>
    <name type="common">Common eastern firefly</name>
    <name type="synonym">Lampyris pyralis</name>
    <dbReference type="NCBI Taxonomy" id="7054"/>
    <lineage>
        <taxon>Eukaryota</taxon>
        <taxon>Metazoa</taxon>
        <taxon>Ecdysozoa</taxon>
        <taxon>Arthropoda</taxon>
        <taxon>Hexapoda</taxon>
        <taxon>Insecta</taxon>
        <taxon>Pterygota</taxon>
        <taxon>Neoptera</taxon>
        <taxon>Endopterygota</taxon>
        <taxon>Coleoptera</taxon>
        <taxon>Polyphaga</taxon>
        <taxon>Elateriformia</taxon>
        <taxon>Elateroidea</taxon>
        <taxon>Lampyridae</taxon>
        <taxon>Lampyrinae</taxon>
        <taxon>Photinus</taxon>
    </lineage>
</organism>
<feature type="repeat" description="PPR" evidence="1">
    <location>
        <begin position="168"/>
        <end position="202"/>
    </location>
</feature>
<accession>A0A5N4B063</accession>
<dbReference type="Pfam" id="PF01535">
    <property type="entry name" value="PPR"/>
    <property type="match status" value="2"/>
</dbReference>
<dbReference type="EMBL" id="VVIM01000002">
    <property type="protein sequence ID" value="KAB0802800.1"/>
    <property type="molecule type" value="Genomic_DNA"/>
</dbReference>
<dbReference type="GO" id="GO:0005634">
    <property type="term" value="C:nucleus"/>
    <property type="evidence" value="ECO:0007669"/>
    <property type="project" value="TreeGrafter"/>
</dbReference>
<evidence type="ECO:0008006" key="4">
    <source>
        <dbReference type="Google" id="ProtNLM"/>
    </source>
</evidence>
<dbReference type="InterPro" id="IPR002885">
    <property type="entry name" value="PPR_rpt"/>
</dbReference>
<gene>
    <name evidence="2" type="ORF">PPYR_04986</name>
</gene>
<keyword evidence="3" id="KW-1185">Reference proteome</keyword>
<dbReference type="GO" id="GO:0070129">
    <property type="term" value="P:regulation of mitochondrial translation"/>
    <property type="evidence" value="ECO:0007669"/>
    <property type="project" value="TreeGrafter"/>
</dbReference>
<dbReference type="InterPro" id="IPR033490">
    <property type="entry name" value="LRP130"/>
</dbReference>
<dbReference type="Gene3D" id="1.25.40.10">
    <property type="entry name" value="Tetratricopeptide repeat domain"/>
    <property type="match status" value="2"/>
</dbReference>
<name>A0A5N4B063_PHOPY</name>
<dbReference type="Gene3D" id="1.25.40.70">
    <property type="entry name" value="Phosphatidylinositol 3-kinase, accessory domain (PIK)"/>
    <property type="match status" value="1"/>
</dbReference>
<dbReference type="InterPro" id="IPR042236">
    <property type="entry name" value="PI3K_accessory_sf"/>
</dbReference>
<evidence type="ECO:0000313" key="2">
    <source>
        <dbReference type="EMBL" id="KAB0802800.1"/>
    </source>
</evidence>
<dbReference type="FunCoup" id="A0A5N4B063">
    <property type="interactions" value="171"/>
</dbReference>
<dbReference type="InParanoid" id="A0A5N4B063"/>
<dbReference type="InterPro" id="IPR011990">
    <property type="entry name" value="TPR-like_helical_dom_sf"/>
</dbReference>
<evidence type="ECO:0000256" key="1">
    <source>
        <dbReference type="PROSITE-ProRule" id="PRU00708"/>
    </source>
</evidence>
<sequence>MYRSSLFKILNFSNLTVIRVCGRLTYNNRIQNISEIKTTYEILKHFGSCGMNYSQHTKTDLTCVIENLISAYKQRERIYVGAIEHVLKESNFELLKNHGILLMKCCGPLVVDHTPKARQLLCVAIFAKLKSLNLVDVQHYNTYLQVSIENKMRINYAEFLEQMSCEPNEQTFRLLLKAVCEVGDIQQAFKIVTAMKENKFLANEELFNVLVLAHAIRGGLNGVAPILKTMQSAHVSASDNTFRMIIRGLALYGDKAEFMKSLRMYSNVIQEKDFIHLLMVLGTKGFHSWFSEMIEITGLKQISKQNAEEFTLLCIALIHLGNSEAALLYYKQFVEPSSVPTGDFAFPLLHEMVIAQIEPKKIIDVISDLKKEDSNTVALERLLGVALKEGFMDTAWELLKAVTNIRPHYFWPFLLRASKERREIGVLGVLEEMLKMNVRPDGDTLEYYCIHFCDTEDPHQLLVRLHKLGLTVREILTPLVSFLIKQSRIDLAVNLCHQYDVALSAHHVLPSLLKNWNFKTDVNNIVVILKKLIVDAHDAVSQVLVKVLKKCNSLDQLKFYLQLVQALKLEKIDINPTVAEHILNGLRSKEPSPILKEIESLICQFEGTSIESSAIPHPRDMNLPELENHLIQLESKGMETRGVLRLLINEHCRCGNIERVLELRKSFHSKGYRESAGMKTSLMHAYIMNDHLDDALSLYSSIKEQHPNFKIDEFKIVDLACLLIKSQQFTRALEILKYEAQFRRIQGGPQLVKNCWKLLGACEDEMELQKLFSMLIQLKYCTPSNIILGPLVKIHLKKENLDKAVSVYKECVTNYKCTPLQLELLSAVVRAEKLDLMQEVLNYSAQVHGSESMVVPCIASFAQNGLYKILGKFLLEVSAISKEEMEKRCERWVYENNLLALETLAKACQPLRSNVIDKPVLYTSIMKIHSINNDCEAAVSFYRELVRNEIEIPKNVSNELLQLVQRCKYELPQELA</sequence>
<proteinExistence type="predicted"/>
<dbReference type="AlphaFoldDB" id="A0A5N4B063"/>